<dbReference type="PROSITE" id="PS50110">
    <property type="entry name" value="RESPONSE_REGULATORY"/>
    <property type="match status" value="1"/>
</dbReference>
<dbReference type="InParanoid" id="E3J593"/>
<evidence type="ECO:0000259" key="3">
    <source>
        <dbReference type="PROSITE" id="PS50043"/>
    </source>
</evidence>
<dbReference type="PANTHER" id="PTHR43214">
    <property type="entry name" value="TWO-COMPONENT RESPONSE REGULATOR"/>
    <property type="match status" value="1"/>
</dbReference>
<dbReference type="GO" id="GO:0000160">
    <property type="term" value="P:phosphorelay signal transduction system"/>
    <property type="evidence" value="ECO:0007669"/>
    <property type="project" value="InterPro"/>
</dbReference>
<dbReference type="CDD" id="cd06170">
    <property type="entry name" value="LuxR_C_like"/>
    <property type="match status" value="1"/>
</dbReference>
<organism evidence="5 6">
    <name type="scientific">Pseudofrankia inefficax (strain DSM 45817 / CECT 9037 / DDB 130130 / EuI1c)</name>
    <name type="common">Frankia inefficax</name>
    <dbReference type="NCBI Taxonomy" id="298654"/>
    <lineage>
        <taxon>Bacteria</taxon>
        <taxon>Bacillati</taxon>
        <taxon>Actinomycetota</taxon>
        <taxon>Actinomycetes</taxon>
        <taxon>Frankiales</taxon>
        <taxon>Frankiaceae</taxon>
        <taxon>Pseudofrankia</taxon>
    </lineage>
</organism>
<evidence type="ECO:0000313" key="5">
    <source>
        <dbReference type="EMBL" id="ADP80691.1"/>
    </source>
</evidence>
<dbReference type="PROSITE" id="PS50043">
    <property type="entry name" value="HTH_LUXR_2"/>
    <property type="match status" value="1"/>
</dbReference>
<proteinExistence type="predicted"/>
<dbReference type="HOGENOM" id="CLU_000445_90_8_11"/>
<dbReference type="AlphaFoldDB" id="E3J593"/>
<protein>
    <submittedName>
        <fullName evidence="5">Two component transcriptional regulator, LuxR family</fullName>
    </submittedName>
</protein>
<dbReference type="InterPro" id="IPR001789">
    <property type="entry name" value="Sig_transdc_resp-reg_receiver"/>
</dbReference>
<evidence type="ECO:0000313" key="6">
    <source>
        <dbReference type="Proteomes" id="UP000002484"/>
    </source>
</evidence>
<dbReference type="GO" id="GO:0003677">
    <property type="term" value="F:DNA binding"/>
    <property type="evidence" value="ECO:0007669"/>
    <property type="project" value="UniProtKB-KW"/>
</dbReference>
<keyword evidence="6" id="KW-1185">Reference proteome</keyword>
<dbReference type="SUPFAM" id="SSF46894">
    <property type="entry name" value="C-terminal effector domain of the bipartite response regulators"/>
    <property type="match status" value="1"/>
</dbReference>
<feature type="modified residue" description="4-aspartylphosphate" evidence="2">
    <location>
        <position position="64"/>
    </location>
</feature>
<dbReference type="STRING" id="298654.FraEuI1c_2658"/>
<evidence type="ECO:0000256" key="1">
    <source>
        <dbReference type="ARBA" id="ARBA00023125"/>
    </source>
</evidence>
<dbReference type="Proteomes" id="UP000002484">
    <property type="component" value="Chromosome"/>
</dbReference>
<dbReference type="InterPro" id="IPR016032">
    <property type="entry name" value="Sig_transdc_resp-reg_C-effctor"/>
</dbReference>
<dbReference type="InterPro" id="IPR039420">
    <property type="entry name" value="WalR-like"/>
</dbReference>
<sequence>MAGGTPLPAASGAPGPLTVALVDDYDVVLAGVARILTPYQDRVRVVEIDTNRPVAQDVDIVLYDSFAQPEAGGEELADIVANEHTGRVVIYTWNFHETLVESALARGASGYLSKTLAARELVAALEAVHAGEVVVSPPPRSRTVAGLDWPGRGEGLTEREAEVLALITQGRSNAELAEITCLSPNTVKSYIRTLYRKIGVTSRSQAVLWGVNHGFAPDFHRIQSWRVRM</sequence>
<reference evidence="5 6" key="1">
    <citation type="submission" date="2010-10" db="EMBL/GenBank/DDBJ databases">
        <title>Complete sequence of Frankia sp. EuI1c.</title>
        <authorList>
            <consortium name="US DOE Joint Genome Institute"/>
            <person name="Lucas S."/>
            <person name="Copeland A."/>
            <person name="Lapidus A."/>
            <person name="Cheng J.-F."/>
            <person name="Bruce D."/>
            <person name="Goodwin L."/>
            <person name="Pitluck S."/>
            <person name="Chertkov O."/>
            <person name="Detter J.C."/>
            <person name="Han C."/>
            <person name="Tapia R."/>
            <person name="Land M."/>
            <person name="Hauser L."/>
            <person name="Jeffries C."/>
            <person name="Kyrpides N."/>
            <person name="Ivanova N."/>
            <person name="Mikhailova N."/>
            <person name="Beauchemin N."/>
            <person name="Sen A."/>
            <person name="Sur S.A."/>
            <person name="Gtari M."/>
            <person name="Wall L."/>
            <person name="Tisa L."/>
            <person name="Woyke T."/>
        </authorList>
    </citation>
    <scope>NUCLEOTIDE SEQUENCE [LARGE SCALE GENOMIC DNA]</scope>
    <source>
        <strain evidence="6">DSM 45817 / CECT 9037 / EuI1c</strain>
    </source>
</reference>
<evidence type="ECO:0000256" key="2">
    <source>
        <dbReference type="PROSITE-ProRule" id="PRU00169"/>
    </source>
</evidence>
<dbReference type="SUPFAM" id="SSF52172">
    <property type="entry name" value="CheY-like"/>
    <property type="match status" value="1"/>
</dbReference>
<gene>
    <name evidence="5" type="ordered locus">FraEuI1c_2658</name>
</gene>
<name>E3J593_PSEI1</name>
<keyword evidence="2" id="KW-0597">Phosphoprotein</keyword>
<dbReference type="InterPro" id="IPR000792">
    <property type="entry name" value="Tscrpt_reg_LuxR_C"/>
</dbReference>
<dbReference type="EMBL" id="CP002299">
    <property type="protein sequence ID" value="ADP80691.1"/>
    <property type="molecule type" value="Genomic_DNA"/>
</dbReference>
<feature type="domain" description="Response regulatory" evidence="4">
    <location>
        <begin position="18"/>
        <end position="129"/>
    </location>
</feature>
<dbReference type="Gene3D" id="3.40.50.2300">
    <property type="match status" value="1"/>
</dbReference>
<dbReference type="eggNOG" id="COG2197">
    <property type="taxonomic scope" value="Bacteria"/>
</dbReference>
<dbReference type="Pfam" id="PF00072">
    <property type="entry name" value="Response_reg"/>
    <property type="match status" value="1"/>
</dbReference>
<dbReference type="KEGG" id="fri:FraEuI1c_2658"/>
<dbReference type="PANTHER" id="PTHR43214:SF43">
    <property type="entry name" value="TWO-COMPONENT RESPONSE REGULATOR"/>
    <property type="match status" value="1"/>
</dbReference>
<dbReference type="OrthoDB" id="9816529at2"/>
<dbReference type="InterPro" id="IPR011006">
    <property type="entry name" value="CheY-like_superfamily"/>
</dbReference>
<dbReference type="GO" id="GO:0006355">
    <property type="term" value="P:regulation of DNA-templated transcription"/>
    <property type="evidence" value="ECO:0007669"/>
    <property type="project" value="InterPro"/>
</dbReference>
<feature type="domain" description="HTH luxR-type" evidence="3">
    <location>
        <begin position="149"/>
        <end position="214"/>
    </location>
</feature>
<evidence type="ECO:0000259" key="4">
    <source>
        <dbReference type="PROSITE" id="PS50110"/>
    </source>
</evidence>
<dbReference type="SMART" id="SM00421">
    <property type="entry name" value="HTH_LUXR"/>
    <property type="match status" value="1"/>
</dbReference>
<dbReference type="RefSeq" id="WP_013423809.1">
    <property type="nucleotide sequence ID" value="NC_014666.1"/>
</dbReference>
<keyword evidence="1" id="KW-0238">DNA-binding</keyword>
<dbReference type="PRINTS" id="PR00038">
    <property type="entry name" value="HTHLUXR"/>
</dbReference>
<accession>E3J593</accession>
<dbReference type="Pfam" id="PF00196">
    <property type="entry name" value="GerE"/>
    <property type="match status" value="1"/>
</dbReference>